<feature type="transmembrane region" description="Helical" evidence="1">
    <location>
        <begin position="20"/>
        <end position="40"/>
    </location>
</feature>
<gene>
    <name evidence="2" type="ORF">KARMA_1143</name>
</gene>
<organism evidence="2 3">
    <name type="scientific">Donghicola eburneus</name>
    <dbReference type="NCBI Taxonomy" id="393278"/>
    <lineage>
        <taxon>Bacteria</taxon>
        <taxon>Pseudomonadati</taxon>
        <taxon>Pseudomonadota</taxon>
        <taxon>Alphaproteobacteria</taxon>
        <taxon>Rhodobacterales</taxon>
        <taxon>Roseobacteraceae</taxon>
        <taxon>Donghicola</taxon>
    </lineage>
</organism>
<reference evidence="3" key="1">
    <citation type="submission" date="2016-09" db="EMBL/GenBank/DDBJ databases">
        <authorList>
            <person name="Wibberg D."/>
        </authorList>
    </citation>
    <scope>NUCLEOTIDE SEQUENCE [LARGE SCALE GENOMIC DNA]</scope>
</reference>
<dbReference type="PIRSF" id="PIRSF033535">
    <property type="entry name" value="UCP033535_plp"/>
    <property type="match status" value="1"/>
</dbReference>
<dbReference type="RefSeq" id="WP_072705336.1">
    <property type="nucleotide sequence ID" value="NZ_FMJB01000040.1"/>
</dbReference>
<dbReference type="SUPFAM" id="SSF141318">
    <property type="entry name" value="TM0957-like"/>
    <property type="match status" value="1"/>
</dbReference>
<keyword evidence="1" id="KW-1133">Transmembrane helix</keyword>
<proteinExistence type="predicted"/>
<evidence type="ECO:0000313" key="3">
    <source>
        <dbReference type="Proteomes" id="UP000184085"/>
    </source>
</evidence>
<evidence type="ECO:0000313" key="2">
    <source>
        <dbReference type="EMBL" id="SCM66958.1"/>
    </source>
</evidence>
<evidence type="ECO:0000256" key="1">
    <source>
        <dbReference type="SAM" id="Phobius"/>
    </source>
</evidence>
<keyword evidence="1" id="KW-0812">Transmembrane</keyword>
<dbReference type="Proteomes" id="UP000184085">
    <property type="component" value="Unassembled WGS sequence"/>
</dbReference>
<protein>
    <submittedName>
        <fullName evidence="2">Putative membrane protein</fullName>
    </submittedName>
</protein>
<keyword evidence="3" id="KW-1185">Reference proteome</keyword>
<dbReference type="InterPro" id="IPR014582">
    <property type="entry name" value="UCP033535_lipo"/>
</dbReference>
<dbReference type="InterPro" id="IPR036215">
    <property type="entry name" value="TM0957-like_sf"/>
</dbReference>
<sequence>MSYQSETQHQIAQNSKRPAIIFGAICLAVVAAMAIDTTVVRIGSEQDVRQQGFSPEQFGAETFPEVRAFVQERAVDAKTLFDEAVADKKAAGEKYGVMAGIAPVMPVTFTGVVGEGKSGTFYVAIEGMEDAKVRVQTGPAVNGTELRDAMGTISFGDFTNQIEYQNAGSGINNAMKAEVLADLDRENLTGKTIEVTGVFTMLSAKNWLVTPVELSVQ</sequence>
<name>A0A1M4MYU6_9RHOB</name>
<dbReference type="AlphaFoldDB" id="A0A1M4MYU6"/>
<keyword evidence="1" id="KW-0472">Membrane</keyword>
<accession>A0A1M4MYU6</accession>
<dbReference type="EMBL" id="FMJB01000040">
    <property type="protein sequence ID" value="SCM66958.1"/>
    <property type="molecule type" value="Genomic_DNA"/>
</dbReference>
<dbReference type="Pfam" id="PF10054">
    <property type="entry name" value="DUF2291"/>
    <property type="match status" value="1"/>
</dbReference>